<comment type="caution">
    <text evidence="1">The sequence shown here is derived from an EMBL/GenBank/DDBJ whole genome shotgun (WGS) entry which is preliminary data.</text>
</comment>
<sequence length="137" mass="15207">MKKTKICLRTTGPEQSEEIIAQADCVFSEKGNVYTFAEAGVRYTVTVGRTASIAREGEISYFLLLSEKGEVPAEMKTPYGTIPFFVRSHGIALSANAARTVFEAEYSLVFSGEERRHKILFEADAPADENAFTENRK</sequence>
<evidence type="ECO:0000313" key="1">
    <source>
        <dbReference type="EMBL" id="HIY78486.1"/>
    </source>
</evidence>
<accession>A0A9D1Z7U3</accession>
<name>A0A9D1Z7U3_9FIRM</name>
<dbReference type="Gene3D" id="2.40.128.20">
    <property type="match status" value="1"/>
</dbReference>
<evidence type="ECO:0000313" key="2">
    <source>
        <dbReference type="Proteomes" id="UP000824135"/>
    </source>
</evidence>
<gene>
    <name evidence="1" type="ORF">H9728_05530</name>
</gene>
<evidence type="ECO:0008006" key="3">
    <source>
        <dbReference type="Google" id="ProtNLM"/>
    </source>
</evidence>
<proteinExistence type="predicted"/>
<reference evidence="1" key="1">
    <citation type="journal article" date="2021" name="PeerJ">
        <title>Extensive microbial diversity within the chicken gut microbiome revealed by metagenomics and culture.</title>
        <authorList>
            <person name="Gilroy R."/>
            <person name="Ravi A."/>
            <person name="Getino M."/>
            <person name="Pursley I."/>
            <person name="Horton D.L."/>
            <person name="Alikhan N.F."/>
            <person name="Baker D."/>
            <person name="Gharbi K."/>
            <person name="Hall N."/>
            <person name="Watson M."/>
            <person name="Adriaenssens E.M."/>
            <person name="Foster-Nyarko E."/>
            <person name="Jarju S."/>
            <person name="Secka A."/>
            <person name="Antonio M."/>
            <person name="Oren A."/>
            <person name="Chaudhuri R.R."/>
            <person name="La Ragione R."/>
            <person name="Hildebrand F."/>
            <person name="Pallen M.J."/>
        </authorList>
    </citation>
    <scope>NUCLEOTIDE SEQUENCE</scope>
    <source>
        <strain evidence="1">CHK199-9574</strain>
    </source>
</reference>
<dbReference type="Proteomes" id="UP000824135">
    <property type="component" value="Unassembled WGS sequence"/>
</dbReference>
<reference evidence="1" key="2">
    <citation type="submission" date="2021-04" db="EMBL/GenBank/DDBJ databases">
        <authorList>
            <person name="Gilroy R."/>
        </authorList>
    </citation>
    <scope>NUCLEOTIDE SEQUENCE</scope>
    <source>
        <strain evidence="1">CHK199-9574</strain>
    </source>
</reference>
<organism evidence="1 2">
    <name type="scientific">Candidatus Borkfalkia excrementavium</name>
    <dbReference type="NCBI Taxonomy" id="2838505"/>
    <lineage>
        <taxon>Bacteria</taxon>
        <taxon>Bacillati</taxon>
        <taxon>Bacillota</taxon>
        <taxon>Clostridia</taxon>
        <taxon>Christensenellales</taxon>
        <taxon>Christensenellaceae</taxon>
        <taxon>Candidatus Borkfalkia</taxon>
    </lineage>
</organism>
<protein>
    <recommendedName>
        <fullName evidence="3">DUF1934 domain-containing protein</fullName>
    </recommendedName>
</protein>
<dbReference type="EMBL" id="DXCO01000037">
    <property type="protein sequence ID" value="HIY78486.1"/>
    <property type="molecule type" value="Genomic_DNA"/>
</dbReference>
<dbReference type="AlphaFoldDB" id="A0A9D1Z7U3"/>
<dbReference type="InterPro" id="IPR012674">
    <property type="entry name" value="Calycin"/>
</dbReference>